<evidence type="ECO:0000256" key="1">
    <source>
        <dbReference type="SAM" id="MobiDB-lite"/>
    </source>
</evidence>
<accession>A0A657IUE1</accession>
<proteinExistence type="predicted"/>
<sequence>MGRAREFDPDLPLNEDGVDVTEVRGTPVAVFSPDASPADVADPARRGSRAAVLAGAGLDDPGGRRPAELRSRLSWTALRRDPAGLGPGGSALERWVPGAFSG</sequence>
<dbReference type="AlphaFoldDB" id="A0A657IUE1"/>
<evidence type="ECO:0000313" key="3">
    <source>
        <dbReference type="Proteomes" id="UP000092021"/>
    </source>
</evidence>
<name>A0A657IUE1_9MICC</name>
<comment type="caution">
    <text evidence="2">The sequence shown here is derived from an EMBL/GenBank/DDBJ whole genome shotgun (WGS) entry which is preliminary data.</text>
</comment>
<reference evidence="2 3" key="1">
    <citation type="submission" date="2016-04" db="EMBL/GenBank/DDBJ databases">
        <title>Identification of putative biosynthetic pathways for the production of bioactive secondary metabolites by the marine actinomycete Kocuria kristinae RUTW2-3.</title>
        <authorList>
            <person name="Waterworth S.C."/>
            <person name="Walmsley T.A."/>
            <person name="Matongo T."/>
            <person name="Davies-Coleman M.T."/>
            <person name="Dorrington R.A."/>
        </authorList>
    </citation>
    <scope>NUCLEOTIDE SEQUENCE [LARGE SCALE GENOMIC DNA]</scope>
    <source>
        <strain evidence="2 3">RUTW4-5</strain>
    </source>
</reference>
<gene>
    <name evidence="2" type="ORF">A5N15_07915</name>
</gene>
<organism evidence="2 3">
    <name type="scientific">Rothia kristinae</name>
    <dbReference type="NCBI Taxonomy" id="37923"/>
    <lineage>
        <taxon>Bacteria</taxon>
        <taxon>Bacillati</taxon>
        <taxon>Actinomycetota</taxon>
        <taxon>Actinomycetes</taxon>
        <taxon>Micrococcales</taxon>
        <taxon>Micrococcaceae</taxon>
        <taxon>Rothia</taxon>
    </lineage>
</organism>
<dbReference type="Proteomes" id="UP000092021">
    <property type="component" value="Unassembled WGS sequence"/>
</dbReference>
<dbReference type="EMBL" id="LWGZ01000704">
    <property type="protein sequence ID" value="OAX58532.1"/>
    <property type="molecule type" value="Genomic_DNA"/>
</dbReference>
<evidence type="ECO:0000313" key="2">
    <source>
        <dbReference type="EMBL" id="OAX58532.1"/>
    </source>
</evidence>
<feature type="region of interest" description="Disordered" evidence="1">
    <location>
        <begin position="80"/>
        <end position="102"/>
    </location>
</feature>
<protein>
    <submittedName>
        <fullName evidence="2">Uncharacterized protein</fullName>
    </submittedName>
</protein>